<feature type="signal peptide" evidence="1">
    <location>
        <begin position="1"/>
        <end position="20"/>
    </location>
</feature>
<evidence type="ECO:0000313" key="2">
    <source>
        <dbReference type="EMBL" id="PIM50790.1"/>
    </source>
</evidence>
<dbReference type="AlphaFoldDB" id="A0A2G9C2Z2"/>
<organism evidence="2 3">
    <name type="scientific">Roseateles chitinivorans</name>
    <dbReference type="NCBI Taxonomy" id="2917965"/>
    <lineage>
        <taxon>Bacteria</taxon>
        <taxon>Pseudomonadati</taxon>
        <taxon>Pseudomonadota</taxon>
        <taxon>Betaproteobacteria</taxon>
        <taxon>Burkholderiales</taxon>
        <taxon>Sphaerotilaceae</taxon>
        <taxon>Roseateles</taxon>
    </lineage>
</organism>
<evidence type="ECO:0000313" key="3">
    <source>
        <dbReference type="Proteomes" id="UP000231501"/>
    </source>
</evidence>
<protein>
    <submittedName>
        <fullName evidence="2">Uncharacterized protein</fullName>
    </submittedName>
</protein>
<dbReference type="Proteomes" id="UP000231501">
    <property type="component" value="Unassembled WGS sequence"/>
</dbReference>
<keyword evidence="1" id="KW-0732">Signal</keyword>
<feature type="chain" id="PRO_5013567242" evidence="1">
    <location>
        <begin position="21"/>
        <end position="60"/>
    </location>
</feature>
<name>A0A2G9C2Z2_9BURK</name>
<dbReference type="Gene3D" id="3.40.50.1820">
    <property type="entry name" value="alpha/beta hydrolase"/>
    <property type="match status" value="1"/>
</dbReference>
<dbReference type="EMBL" id="PEOG01000099">
    <property type="protein sequence ID" value="PIM50790.1"/>
    <property type="molecule type" value="Genomic_DNA"/>
</dbReference>
<feature type="non-terminal residue" evidence="2">
    <location>
        <position position="60"/>
    </location>
</feature>
<comment type="caution">
    <text evidence="2">The sequence shown here is derived from an EMBL/GenBank/DDBJ whole genome shotgun (WGS) entry which is preliminary data.</text>
</comment>
<dbReference type="InterPro" id="IPR029058">
    <property type="entry name" value="AB_hydrolase_fold"/>
</dbReference>
<sequence>MRTASSARAARAVVLSLAMAALWPERCQALVSVSGFLVLDRTTALTPLSPADEFTWWYQY</sequence>
<accession>A0A2G9C2Z2</accession>
<reference evidence="2 3" key="1">
    <citation type="submission" date="2017-11" db="EMBL/GenBank/DDBJ databases">
        <title>Draft genome sequence of Mitsuaria sp. HWN-4.</title>
        <authorList>
            <person name="Gundlapally S.R."/>
        </authorList>
    </citation>
    <scope>NUCLEOTIDE SEQUENCE [LARGE SCALE GENOMIC DNA]</scope>
    <source>
        <strain evidence="2 3">HWN-4</strain>
    </source>
</reference>
<gene>
    <name evidence="2" type="ORF">CS062_23215</name>
</gene>
<evidence type="ECO:0000256" key="1">
    <source>
        <dbReference type="SAM" id="SignalP"/>
    </source>
</evidence>
<keyword evidence="3" id="KW-1185">Reference proteome</keyword>
<proteinExistence type="predicted"/>
<dbReference type="SUPFAM" id="SSF53474">
    <property type="entry name" value="alpha/beta-Hydrolases"/>
    <property type="match status" value="1"/>
</dbReference>